<dbReference type="GO" id="GO:0009523">
    <property type="term" value="C:photosystem II"/>
    <property type="evidence" value="ECO:0007669"/>
    <property type="project" value="UniProtKB-KW"/>
</dbReference>
<dbReference type="AlphaFoldDB" id="A0A1G9EUM1"/>
<dbReference type="Pfam" id="PF14870">
    <property type="entry name" value="PSII_BNR"/>
    <property type="match status" value="2"/>
</dbReference>
<feature type="domain" description="Photosynthesis system II assembly factor Ycf48/Hcf136-like" evidence="4">
    <location>
        <begin position="71"/>
        <end position="130"/>
    </location>
</feature>
<protein>
    <recommendedName>
        <fullName evidence="4">Photosynthesis system II assembly factor Ycf48/Hcf136-like domain-containing protein</fullName>
    </recommendedName>
</protein>
<accession>A0A1G9EUM1</accession>
<organism evidence="5 6">
    <name type="scientific">Pseudomonas indica</name>
    <dbReference type="NCBI Taxonomy" id="137658"/>
    <lineage>
        <taxon>Bacteria</taxon>
        <taxon>Pseudomonadati</taxon>
        <taxon>Pseudomonadota</taxon>
        <taxon>Gammaproteobacteria</taxon>
        <taxon>Pseudomonadales</taxon>
        <taxon>Pseudomonadaceae</taxon>
        <taxon>Pseudomonas</taxon>
    </lineage>
</organism>
<dbReference type="STRING" id="137658.SAMN05216186_110182"/>
<feature type="chain" id="PRO_5011609451" description="Photosynthesis system II assembly factor Ycf48/Hcf136-like domain-containing protein" evidence="3">
    <location>
        <begin position="26"/>
        <end position="348"/>
    </location>
</feature>
<feature type="domain" description="Photosynthesis system II assembly factor Ycf48/Hcf136-like" evidence="4">
    <location>
        <begin position="154"/>
        <end position="233"/>
    </location>
</feature>
<dbReference type="Proteomes" id="UP000198706">
    <property type="component" value="Unassembled WGS sequence"/>
</dbReference>
<dbReference type="Gene3D" id="2.130.10.10">
    <property type="entry name" value="YVTN repeat-like/Quinoprotein amine dehydrogenase"/>
    <property type="match status" value="2"/>
</dbReference>
<dbReference type="GO" id="GO:0015979">
    <property type="term" value="P:photosynthesis"/>
    <property type="evidence" value="ECO:0007669"/>
    <property type="project" value="UniProtKB-KW"/>
</dbReference>
<evidence type="ECO:0000259" key="4">
    <source>
        <dbReference type="Pfam" id="PF14870"/>
    </source>
</evidence>
<sequence length="348" mass="36676">MKSKLNGLAGLALLLCVGVAPHLCAAPTVLERAALPSAKAERAVLLGLTRAGQRLVAVGERGIVLLSDDDGQRWRQAQVPVSVSLTAVQFVDDRRGWAVGHLGVVLHSSDGGETWHKQLDGIAAAELALRAAEASGDTKAIEQAQYLLADGPDKPFLDLYFQDARTGYVVGAYNLILRTEDGGVSWQPWMQHLDNPQALNLYGIRAWDGELFIAGERGLLLRSGDGGQHFEALESPYEGSFFGLLAARDGLLAYGLRGNAWWSSDRGATWQELQTGVESALAAALELADGRLLLAGQGGELLFAEPQGGRAQSAPLRLAPGLAALAEAADGSLTSAGLSGLAARQTPK</sequence>
<reference evidence="5 6" key="1">
    <citation type="submission" date="2016-10" db="EMBL/GenBank/DDBJ databases">
        <authorList>
            <person name="de Groot N.N."/>
        </authorList>
    </citation>
    <scope>NUCLEOTIDE SEQUENCE [LARGE SCALE GENOMIC DNA]</scope>
    <source>
        <strain evidence="5 6">JCM 21544</strain>
    </source>
</reference>
<evidence type="ECO:0000256" key="1">
    <source>
        <dbReference type="ARBA" id="ARBA00022531"/>
    </source>
</evidence>
<evidence type="ECO:0000256" key="2">
    <source>
        <dbReference type="ARBA" id="ARBA00023276"/>
    </source>
</evidence>
<feature type="signal peptide" evidence="3">
    <location>
        <begin position="1"/>
        <end position="25"/>
    </location>
</feature>
<keyword evidence="1" id="KW-0602">Photosynthesis</keyword>
<gene>
    <name evidence="5" type="ORF">SAMN05216186_110182</name>
</gene>
<dbReference type="InterPro" id="IPR028203">
    <property type="entry name" value="PSII_CF48-like_dom"/>
</dbReference>
<evidence type="ECO:0000313" key="5">
    <source>
        <dbReference type="EMBL" id="SDK79814.1"/>
    </source>
</evidence>
<dbReference type="SUPFAM" id="SSF110296">
    <property type="entry name" value="Oligoxyloglucan reducing end-specific cellobiohydrolase"/>
    <property type="match status" value="1"/>
</dbReference>
<dbReference type="PANTHER" id="PTHR47199">
    <property type="entry name" value="PHOTOSYSTEM II STABILITY/ASSEMBLY FACTOR HCF136, CHLOROPLASTIC"/>
    <property type="match status" value="1"/>
</dbReference>
<dbReference type="RefSeq" id="WP_084337806.1">
    <property type="nucleotide sequence ID" value="NZ_FNFD01000010.1"/>
</dbReference>
<keyword evidence="6" id="KW-1185">Reference proteome</keyword>
<evidence type="ECO:0000313" key="6">
    <source>
        <dbReference type="Proteomes" id="UP000198706"/>
    </source>
</evidence>
<keyword evidence="2" id="KW-0604">Photosystem II</keyword>
<dbReference type="EMBL" id="FNFD01000010">
    <property type="protein sequence ID" value="SDK79814.1"/>
    <property type="molecule type" value="Genomic_DNA"/>
</dbReference>
<evidence type="ECO:0000256" key="3">
    <source>
        <dbReference type="SAM" id="SignalP"/>
    </source>
</evidence>
<keyword evidence="3" id="KW-0732">Signal</keyword>
<dbReference type="InterPro" id="IPR015943">
    <property type="entry name" value="WD40/YVTN_repeat-like_dom_sf"/>
</dbReference>
<name>A0A1G9EUM1_9PSED</name>
<proteinExistence type="predicted"/>
<dbReference type="PANTHER" id="PTHR47199:SF2">
    <property type="entry name" value="PHOTOSYSTEM II STABILITY_ASSEMBLY FACTOR HCF136, CHLOROPLASTIC"/>
    <property type="match status" value="1"/>
</dbReference>